<proteinExistence type="predicted"/>
<dbReference type="Proteomes" id="UP000178369">
    <property type="component" value="Unassembled WGS sequence"/>
</dbReference>
<reference evidence="1 2" key="1">
    <citation type="journal article" date="2016" name="Nat. Commun.">
        <title>Thousands of microbial genomes shed light on interconnected biogeochemical processes in an aquifer system.</title>
        <authorList>
            <person name="Anantharaman K."/>
            <person name="Brown C.T."/>
            <person name="Hug L.A."/>
            <person name="Sharon I."/>
            <person name="Castelle C.J."/>
            <person name="Probst A.J."/>
            <person name="Thomas B.C."/>
            <person name="Singh A."/>
            <person name="Wilkins M.J."/>
            <person name="Karaoz U."/>
            <person name="Brodie E.L."/>
            <person name="Williams K.H."/>
            <person name="Hubbard S.S."/>
            <person name="Banfield J.F."/>
        </authorList>
    </citation>
    <scope>NUCLEOTIDE SEQUENCE [LARGE SCALE GENOMIC DNA]</scope>
</reference>
<name>A0A1F5HJ26_9BACT</name>
<gene>
    <name evidence="1" type="ORF">A3F45_00340</name>
</gene>
<evidence type="ECO:0000313" key="2">
    <source>
        <dbReference type="Proteomes" id="UP000178369"/>
    </source>
</evidence>
<protein>
    <submittedName>
        <fullName evidence="1">Uncharacterized protein</fullName>
    </submittedName>
</protein>
<organism evidence="1 2">
    <name type="scientific">Candidatus Curtissbacteria bacterium RIFCSPHIGHO2_12_FULL_41_17</name>
    <dbReference type="NCBI Taxonomy" id="1797722"/>
    <lineage>
        <taxon>Bacteria</taxon>
        <taxon>Candidatus Curtissiibacteriota</taxon>
    </lineage>
</organism>
<sequence length="93" mass="11339">MYNYFNMSWCFAIVNGRLAEIFFAKKRGKSNFLGHVYVNKNEYKTKKEKEWIEKDTNKFKLFYRNSVYRDLTNGDIYFSVKRFGNVMNKNNYI</sequence>
<accession>A0A1F5HJ26</accession>
<dbReference type="AlphaFoldDB" id="A0A1F5HJ26"/>
<comment type="caution">
    <text evidence="1">The sequence shown here is derived from an EMBL/GenBank/DDBJ whole genome shotgun (WGS) entry which is preliminary data.</text>
</comment>
<evidence type="ECO:0000313" key="1">
    <source>
        <dbReference type="EMBL" id="OGE04136.1"/>
    </source>
</evidence>
<dbReference type="EMBL" id="MFBL01000040">
    <property type="protein sequence ID" value="OGE04136.1"/>
    <property type="molecule type" value="Genomic_DNA"/>
</dbReference>